<dbReference type="SUPFAM" id="SSF51735">
    <property type="entry name" value="NAD(P)-binding Rossmann-fold domains"/>
    <property type="match status" value="1"/>
</dbReference>
<dbReference type="PRINTS" id="PR00081">
    <property type="entry name" value="GDHRDH"/>
</dbReference>
<dbReference type="InterPro" id="IPR002347">
    <property type="entry name" value="SDR_fam"/>
</dbReference>
<reference evidence="2 3" key="1">
    <citation type="submission" date="2013-05" db="EMBL/GenBank/DDBJ databases">
        <title>Genome sequence of Streptomyces sparsogenes DSM 40356.</title>
        <authorList>
            <person name="Coyne S."/>
            <person name="Seebeck F.P."/>
        </authorList>
    </citation>
    <scope>NUCLEOTIDE SEQUENCE [LARGE SCALE GENOMIC DNA]</scope>
    <source>
        <strain evidence="2 3">DSM 40356</strain>
    </source>
</reference>
<dbReference type="GO" id="GO:0016491">
    <property type="term" value="F:oxidoreductase activity"/>
    <property type="evidence" value="ECO:0007669"/>
    <property type="project" value="UniProtKB-KW"/>
</dbReference>
<gene>
    <name evidence="2" type="ORF">SPAR_02146</name>
</gene>
<dbReference type="Pfam" id="PF00106">
    <property type="entry name" value="adh_short"/>
    <property type="match status" value="1"/>
</dbReference>
<evidence type="ECO:0000313" key="3">
    <source>
        <dbReference type="Proteomes" id="UP000186168"/>
    </source>
</evidence>
<evidence type="ECO:0000313" key="2">
    <source>
        <dbReference type="EMBL" id="OMI41174.1"/>
    </source>
</evidence>
<dbReference type="EMBL" id="ASQP01000035">
    <property type="protein sequence ID" value="OMI41174.1"/>
    <property type="molecule type" value="Genomic_DNA"/>
</dbReference>
<evidence type="ECO:0000256" key="1">
    <source>
        <dbReference type="ARBA" id="ARBA00023002"/>
    </source>
</evidence>
<organism evidence="2 3">
    <name type="scientific">Streptomyces sparsogenes DSM 40356</name>
    <dbReference type="NCBI Taxonomy" id="1331668"/>
    <lineage>
        <taxon>Bacteria</taxon>
        <taxon>Bacillati</taxon>
        <taxon>Actinomycetota</taxon>
        <taxon>Actinomycetes</taxon>
        <taxon>Kitasatosporales</taxon>
        <taxon>Streptomycetaceae</taxon>
        <taxon>Streptomyces</taxon>
    </lineage>
</organism>
<keyword evidence="1" id="KW-0560">Oxidoreductase</keyword>
<proteinExistence type="predicted"/>
<name>A0A1R1SSA9_9ACTN</name>
<accession>A0A1R1SSA9</accession>
<comment type="caution">
    <text evidence="2">The sequence shown here is derived from an EMBL/GenBank/DDBJ whole genome shotgun (WGS) entry which is preliminary data.</text>
</comment>
<dbReference type="Gene3D" id="3.40.50.720">
    <property type="entry name" value="NAD(P)-binding Rossmann-like Domain"/>
    <property type="match status" value="1"/>
</dbReference>
<sequence>MNHRPVAVITGATSGLGRLTALELARRGTAPVIVARSRARADELRRDIEGVAPGGAPVEVFLADLSSLRDVRRAGQEIAARCPRIDVLVNNAGVHAFSQRITAEGLSEMPVVNYLAPWLLTHTLRDALIASAPARIVTVASEAARRAGGLDPARDLTLTAPYGRRASSRLYGRTKLMDIMFSAELARRLTGTGVTANSCDPGFNTTGLGRDLPGAGVLEKALTRAGIGDPRRGAGIIVRLATDPAFATVTGGYFSVKEARPLECPPPGRSAETRRELWEETSRLVEKILGITL</sequence>
<protein>
    <submittedName>
        <fullName evidence="2">Short-chain dehydrogenase</fullName>
    </submittedName>
</protein>
<keyword evidence="3" id="KW-1185">Reference proteome</keyword>
<dbReference type="InterPro" id="IPR036291">
    <property type="entry name" value="NAD(P)-bd_dom_sf"/>
</dbReference>
<dbReference type="STRING" id="67365.GCA_001704635_00865"/>
<dbReference type="PANTHER" id="PTHR43157">
    <property type="entry name" value="PHOSPHATIDYLINOSITOL-GLYCAN BIOSYNTHESIS CLASS F PROTEIN-RELATED"/>
    <property type="match status" value="1"/>
</dbReference>
<dbReference type="PANTHER" id="PTHR43157:SF31">
    <property type="entry name" value="PHOSPHATIDYLINOSITOL-GLYCAN BIOSYNTHESIS CLASS F PROTEIN"/>
    <property type="match status" value="1"/>
</dbReference>
<dbReference type="RefSeq" id="WP_174589089.1">
    <property type="nucleotide sequence ID" value="NZ_ASQP01000035.1"/>
</dbReference>
<dbReference type="Proteomes" id="UP000186168">
    <property type="component" value="Unassembled WGS sequence"/>
</dbReference>
<dbReference type="GeneID" id="96746006"/>
<dbReference type="AlphaFoldDB" id="A0A1R1SSA9"/>